<evidence type="ECO:0000313" key="4">
    <source>
        <dbReference type="EMBL" id="GIF88174.1"/>
    </source>
</evidence>
<protein>
    <submittedName>
        <fullName evidence="4">N-acetyltransferase</fullName>
    </submittedName>
</protein>
<evidence type="ECO:0000313" key="5">
    <source>
        <dbReference type="Proteomes" id="UP000619293"/>
    </source>
</evidence>
<dbReference type="Gene3D" id="3.40.630.30">
    <property type="match status" value="1"/>
</dbReference>
<dbReference type="InterPro" id="IPR050832">
    <property type="entry name" value="Bact_Acetyltransf"/>
</dbReference>
<gene>
    <name evidence="4" type="ORF">Cch02nite_16180</name>
</gene>
<evidence type="ECO:0000256" key="1">
    <source>
        <dbReference type="ARBA" id="ARBA00022679"/>
    </source>
</evidence>
<sequence length="180" mass="19576">MELRTASAVDAEVVATLHADSWRRHYRGAFADSFLDGDVVADRLTVWSQRLRSPKPGQVTIVADVDGEPVGFVHVILDDDAHWGSFVDNLHVTNALRRGGIGSCLITRAAQVVVERGETGGLYLWVLEQNTAAQAFYVAHGGSPVERAYAGEPGGVPGRLNGRPAKLRMAWPHARDLGRR</sequence>
<dbReference type="SUPFAM" id="SSF55729">
    <property type="entry name" value="Acyl-CoA N-acyltransferases (Nat)"/>
    <property type="match status" value="1"/>
</dbReference>
<name>A0A8J3K2B0_9ACTN</name>
<dbReference type="CDD" id="cd04301">
    <property type="entry name" value="NAT_SF"/>
    <property type="match status" value="1"/>
</dbReference>
<dbReference type="GO" id="GO:0016747">
    <property type="term" value="F:acyltransferase activity, transferring groups other than amino-acyl groups"/>
    <property type="evidence" value="ECO:0007669"/>
    <property type="project" value="InterPro"/>
</dbReference>
<keyword evidence="2" id="KW-0012">Acyltransferase</keyword>
<keyword evidence="5" id="KW-1185">Reference proteome</keyword>
<evidence type="ECO:0000259" key="3">
    <source>
        <dbReference type="PROSITE" id="PS51186"/>
    </source>
</evidence>
<proteinExistence type="predicted"/>
<reference evidence="4 5" key="1">
    <citation type="submission" date="2021-01" db="EMBL/GenBank/DDBJ databases">
        <title>Whole genome shotgun sequence of Catellatospora chokoriensis NBRC 107358.</title>
        <authorList>
            <person name="Komaki H."/>
            <person name="Tamura T."/>
        </authorList>
    </citation>
    <scope>NUCLEOTIDE SEQUENCE [LARGE SCALE GENOMIC DNA]</scope>
    <source>
        <strain evidence="4 5">NBRC 107358</strain>
    </source>
</reference>
<organism evidence="4 5">
    <name type="scientific">Catellatospora chokoriensis</name>
    <dbReference type="NCBI Taxonomy" id="310353"/>
    <lineage>
        <taxon>Bacteria</taxon>
        <taxon>Bacillati</taxon>
        <taxon>Actinomycetota</taxon>
        <taxon>Actinomycetes</taxon>
        <taxon>Micromonosporales</taxon>
        <taxon>Micromonosporaceae</taxon>
        <taxon>Catellatospora</taxon>
    </lineage>
</organism>
<dbReference type="PANTHER" id="PTHR43877">
    <property type="entry name" value="AMINOALKYLPHOSPHONATE N-ACETYLTRANSFERASE-RELATED-RELATED"/>
    <property type="match status" value="1"/>
</dbReference>
<dbReference type="InterPro" id="IPR000182">
    <property type="entry name" value="GNAT_dom"/>
</dbReference>
<feature type="domain" description="N-acetyltransferase" evidence="3">
    <location>
        <begin position="1"/>
        <end position="163"/>
    </location>
</feature>
<dbReference type="AlphaFoldDB" id="A0A8J3K2B0"/>
<dbReference type="PROSITE" id="PS51186">
    <property type="entry name" value="GNAT"/>
    <property type="match status" value="1"/>
</dbReference>
<evidence type="ECO:0000256" key="2">
    <source>
        <dbReference type="ARBA" id="ARBA00023315"/>
    </source>
</evidence>
<comment type="caution">
    <text evidence="4">The sequence shown here is derived from an EMBL/GenBank/DDBJ whole genome shotgun (WGS) entry which is preliminary data.</text>
</comment>
<accession>A0A8J3K2B0</accession>
<dbReference type="Proteomes" id="UP000619293">
    <property type="component" value="Unassembled WGS sequence"/>
</dbReference>
<dbReference type="InterPro" id="IPR016181">
    <property type="entry name" value="Acyl_CoA_acyltransferase"/>
</dbReference>
<dbReference type="EMBL" id="BONG01000007">
    <property type="protein sequence ID" value="GIF88174.1"/>
    <property type="molecule type" value="Genomic_DNA"/>
</dbReference>
<dbReference type="PANTHER" id="PTHR43877:SF1">
    <property type="entry name" value="ACETYLTRANSFERASE"/>
    <property type="match status" value="1"/>
</dbReference>
<keyword evidence="1" id="KW-0808">Transferase</keyword>
<dbReference type="Pfam" id="PF00583">
    <property type="entry name" value="Acetyltransf_1"/>
    <property type="match status" value="1"/>
</dbReference>